<accession>A0A7H4N5K6</accession>
<sequence>MSDNNELGILARRKIEAEIIKPIYAILVREIGKARAQAVIGEAIENAAIEAGKAFARQEPNGADIQSFVALQYLWEKDNALEVTVLDADDQQYNYNVNRCRYAEMYHEMGLGEIGHLLSCARDDKFIVGYAPDVELTRTTTIMQGGKCCDFRYRGAKGQVMITVNGARLWSTLNEMALLGATPAGGVTRLALSEEDRLARDLLRQWAREAGFPCDVDSMGNMFIRRAGKNSQLAPVLTGSHVDSQPLGGRYDGIYGVLAGLEALRTLNDRGIETERDIVLVNWTNEEGARFAPAMLASGVWAGQFSEAFALAREDRDGISVGAALEAIGYRGERPAAAFPLHACYEVHIEQGPILEEEGVDIGLVHAAMGQRWFNVTLEGFFRPRRNHADGQPPRRADRLRRTGAGGGANRYRP</sequence>
<feature type="compositionally biased region" description="Basic and acidic residues" evidence="2">
    <location>
        <begin position="387"/>
        <end position="401"/>
    </location>
</feature>
<dbReference type="Gene3D" id="3.40.630.10">
    <property type="entry name" value="Zn peptidases"/>
    <property type="match status" value="1"/>
</dbReference>
<dbReference type="GO" id="GO:0050538">
    <property type="term" value="F:N-carbamoyl-L-amino-acid hydrolase activity"/>
    <property type="evidence" value="ECO:0007669"/>
    <property type="project" value="UniProtKB-EC"/>
</dbReference>
<dbReference type="NCBIfam" id="TIGR01879">
    <property type="entry name" value="hydantase"/>
    <property type="match status" value="1"/>
</dbReference>
<evidence type="ECO:0000256" key="2">
    <source>
        <dbReference type="SAM" id="MobiDB-lite"/>
    </source>
</evidence>
<keyword evidence="1 3" id="KW-0378">Hydrolase</keyword>
<dbReference type="InterPro" id="IPR010158">
    <property type="entry name" value="Amidase_Cbmase"/>
</dbReference>
<evidence type="ECO:0000256" key="1">
    <source>
        <dbReference type="ARBA" id="ARBA00022801"/>
    </source>
</evidence>
<dbReference type="EC" id="3.5.1.87" evidence="3"/>
<dbReference type="PANTHER" id="PTHR32494">
    <property type="entry name" value="ALLANTOATE DEIMINASE-RELATED"/>
    <property type="match status" value="1"/>
</dbReference>
<dbReference type="AlphaFoldDB" id="A0A7H4N5K6"/>
<evidence type="ECO:0000313" key="3">
    <source>
        <dbReference type="EMBL" id="STV78726.1"/>
    </source>
</evidence>
<dbReference type="EMBL" id="UGMS01000001">
    <property type="protein sequence ID" value="STV78726.1"/>
    <property type="molecule type" value="Genomic_DNA"/>
</dbReference>
<feature type="region of interest" description="Disordered" evidence="2">
    <location>
        <begin position="384"/>
        <end position="414"/>
    </location>
</feature>
<dbReference type="SUPFAM" id="SSF53187">
    <property type="entry name" value="Zn-dependent exopeptidases"/>
    <property type="match status" value="1"/>
</dbReference>
<proteinExistence type="predicted"/>
<dbReference type="InterPro" id="IPR026002">
    <property type="entry name" value="ATC_hydrolase-like"/>
</dbReference>
<evidence type="ECO:0000313" key="4">
    <source>
        <dbReference type="Proteomes" id="UP000254863"/>
    </source>
</evidence>
<dbReference type="Pfam" id="PF01546">
    <property type="entry name" value="Peptidase_M20"/>
    <property type="match status" value="1"/>
</dbReference>
<dbReference type="PANTHER" id="PTHR32494:SF5">
    <property type="entry name" value="ALLANTOATE AMIDOHYDROLASE"/>
    <property type="match status" value="1"/>
</dbReference>
<dbReference type="Pfam" id="PF14196">
    <property type="entry name" value="ATC_hydrolase"/>
    <property type="match status" value="1"/>
</dbReference>
<protein>
    <submittedName>
        <fullName evidence="3">Beta-ureidopropionase</fullName>
        <ecNumber evidence="3">3.5.1.87</ecNumber>
    </submittedName>
</protein>
<dbReference type="Proteomes" id="UP000254863">
    <property type="component" value="Unassembled WGS sequence"/>
</dbReference>
<gene>
    <name evidence="3" type="primary">amaB_3</name>
    <name evidence="3" type="ORF">NCTC11685_02333</name>
</gene>
<comment type="caution">
    <text evidence="3">The sequence shown here is derived from an EMBL/GenBank/DDBJ whole genome shotgun (WGS) entry which is preliminary data.</text>
</comment>
<name>A0A7H4N5K6_9ENTR</name>
<dbReference type="GO" id="GO:0016813">
    <property type="term" value="F:hydrolase activity, acting on carbon-nitrogen (but not peptide) bonds, in linear amidines"/>
    <property type="evidence" value="ECO:0007669"/>
    <property type="project" value="InterPro"/>
</dbReference>
<organism evidence="3 4">
    <name type="scientific">Klebsiella michiganensis</name>
    <dbReference type="NCBI Taxonomy" id="1134687"/>
    <lineage>
        <taxon>Bacteria</taxon>
        <taxon>Pseudomonadati</taxon>
        <taxon>Pseudomonadota</taxon>
        <taxon>Gammaproteobacteria</taxon>
        <taxon>Enterobacterales</taxon>
        <taxon>Enterobacteriaceae</taxon>
        <taxon>Klebsiella/Raoultella group</taxon>
        <taxon>Klebsiella</taxon>
    </lineage>
</organism>
<feature type="compositionally biased region" description="Gly residues" evidence="2">
    <location>
        <begin position="404"/>
        <end position="414"/>
    </location>
</feature>
<reference evidence="3 4" key="1">
    <citation type="submission" date="2018-06" db="EMBL/GenBank/DDBJ databases">
        <authorList>
            <consortium name="Pathogen Informatics"/>
            <person name="Doyle S."/>
        </authorList>
    </citation>
    <scope>NUCLEOTIDE SEQUENCE [LARGE SCALE GENOMIC DNA]</scope>
    <source>
        <strain evidence="3 4">NCTC11685</strain>
    </source>
</reference>
<dbReference type="InterPro" id="IPR002933">
    <property type="entry name" value="Peptidase_M20"/>
</dbReference>